<evidence type="ECO:0008006" key="3">
    <source>
        <dbReference type="Google" id="ProtNLM"/>
    </source>
</evidence>
<gene>
    <name evidence="1" type="ORF">IEQ34_019500</name>
</gene>
<comment type="caution">
    <text evidence="1">The sequence shown here is derived from an EMBL/GenBank/DDBJ whole genome shotgun (WGS) entry which is preliminary data.</text>
</comment>
<keyword evidence="2" id="KW-1185">Reference proteome</keyword>
<sequence length="276" mass="31549">MAANQLNLSLGLSPLLRHPIDFRHKSAFMVYLLRSHLLSLPFSNLDDEKVIWESLVLFFWKEKKILKHFTRVQHPKSLFAWMTKVRLDDRGFLDGQNSSRSYLEDFSGVSSSYEFNRKTTTHCGLPALWIFEAEPFEFALVGKFLNHRPLLEAICKFFFKLKLISECSVTVLDSRHTLIKLLNDLDYSSLFGCPLKIDHTIAVGSRSSVAQSVWIDLENLGYIQLIVMEEFPPFCDHYKSLGHSKNNYSLLHSHSSKMPPAVVDPAAVHMGNVGFA</sequence>
<name>A0AAV7G776_DENCH</name>
<dbReference type="EMBL" id="JAGFBR010000017">
    <property type="protein sequence ID" value="KAH0452201.1"/>
    <property type="molecule type" value="Genomic_DNA"/>
</dbReference>
<dbReference type="AlphaFoldDB" id="A0AAV7G776"/>
<accession>A0AAV7G776</accession>
<organism evidence="1 2">
    <name type="scientific">Dendrobium chrysotoxum</name>
    <name type="common">Orchid</name>
    <dbReference type="NCBI Taxonomy" id="161865"/>
    <lineage>
        <taxon>Eukaryota</taxon>
        <taxon>Viridiplantae</taxon>
        <taxon>Streptophyta</taxon>
        <taxon>Embryophyta</taxon>
        <taxon>Tracheophyta</taxon>
        <taxon>Spermatophyta</taxon>
        <taxon>Magnoliopsida</taxon>
        <taxon>Liliopsida</taxon>
        <taxon>Asparagales</taxon>
        <taxon>Orchidaceae</taxon>
        <taxon>Epidendroideae</taxon>
        <taxon>Malaxideae</taxon>
        <taxon>Dendrobiinae</taxon>
        <taxon>Dendrobium</taxon>
    </lineage>
</organism>
<proteinExistence type="predicted"/>
<evidence type="ECO:0000313" key="2">
    <source>
        <dbReference type="Proteomes" id="UP000775213"/>
    </source>
</evidence>
<reference evidence="1 2" key="1">
    <citation type="journal article" date="2021" name="Hortic Res">
        <title>Chromosome-scale assembly of the Dendrobium chrysotoxum genome enhances the understanding of orchid evolution.</title>
        <authorList>
            <person name="Zhang Y."/>
            <person name="Zhang G.Q."/>
            <person name="Zhang D."/>
            <person name="Liu X.D."/>
            <person name="Xu X.Y."/>
            <person name="Sun W.H."/>
            <person name="Yu X."/>
            <person name="Zhu X."/>
            <person name="Wang Z.W."/>
            <person name="Zhao X."/>
            <person name="Zhong W.Y."/>
            <person name="Chen H."/>
            <person name="Yin W.L."/>
            <person name="Huang T."/>
            <person name="Niu S.C."/>
            <person name="Liu Z.J."/>
        </authorList>
    </citation>
    <scope>NUCLEOTIDE SEQUENCE [LARGE SCALE GENOMIC DNA]</scope>
    <source>
        <strain evidence="1">Lindl</strain>
    </source>
</reference>
<evidence type="ECO:0000313" key="1">
    <source>
        <dbReference type="EMBL" id="KAH0452201.1"/>
    </source>
</evidence>
<protein>
    <recommendedName>
        <fullName evidence="3">Maturase K</fullName>
    </recommendedName>
</protein>
<dbReference type="Proteomes" id="UP000775213">
    <property type="component" value="Unassembled WGS sequence"/>
</dbReference>